<dbReference type="GO" id="GO:0015833">
    <property type="term" value="P:peptide transport"/>
    <property type="evidence" value="ECO:0007669"/>
    <property type="project" value="TreeGrafter"/>
</dbReference>
<dbReference type="PIRSF" id="PIRSF002741">
    <property type="entry name" value="MppA"/>
    <property type="match status" value="1"/>
</dbReference>
<protein>
    <submittedName>
        <fullName evidence="5">Peptide/nickel transport system substrate-binding protein</fullName>
    </submittedName>
</protein>
<name>A0A1T4Y221_9CLOT</name>
<evidence type="ECO:0000313" key="6">
    <source>
        <dbReference type="Proteomes" id="UP000190105"/>
    </source>
</evidence>
<dbReference type="Gene3D" id="3.10.105.10">
    <property type="entry name" value="Dipeptide-binding Protein, Domain 3"/>
    <property type="match status" value="1"/>
</dbReference>
<evidence type="ECO:0000256" key="1">
    <source>
        <dbReference type="ARBA" id="ARBA00005695"/>
    </source>
</evidence>
<keyword evidence="6" id="KW-1185">Reference proteome</keyword>
<dbReference type="InterPro" id="IPR000914">
    <property type="entry name" value="SBP_5_dom"/>
</dbReference>
<keyword evidence="3" id="KW-0732">Signal</keyword>
<evidence type="ECO:0000313" key="5">
    <source>
        <dbReference type="EMBL" id="SKA95816.1"/>
    </source>
</evidence>
<dbReference type="STRING" id="1147123.SAMN05443428_11943"/>
<accession>A0A1T4Y221</accession>
<dbReference type="InterPro" id="IPR030678">
    <property type="entry name" value="Peptide/Ni-bd"/>
</dbReference>
<gene>
    <name evidence="5" type="ORF">SAMN05443428_11943</name>
</gene>
<evidence type="ECO:0000259" key="4">
    <source>
        <dbReference type="Pfam" id="PF00496"/>
    </source>
</evidence>
<dbReference type="Proteomes" id="UP000190105">
    <property type="component" value="Unassembled WGS sequence"/>
</dbReference>
<dbReference type="Pfam" id="PF00496">
    <property type="entry name" value="SBP_bac_5"/>
    <property type="match status" value="1"/>
</dbReference>
<dbReference type="RefSeq" id="WP_207651467.1">
    <property type="nucleotide sequence ID" value="NZ_FUYH01000019.1"/>
</dbReference>
<comment type="similarity">
    <text evidence="1">Belongs to the bacterial solute-binding protein 5 family.</text>
</comment>
<organism evidence="5 6">
    <name type="scientific">Caloramator quimbayensis</name>
    <dbReference type="NCBI Taxonomy" id="1147123"/>
    <lineage>
        <taxon>Bacteria</taxon>
        <taxon>Bacillati</taxon>
        <taxon>Bacillota</taxon>
        <taxon>Clostridia</taxon>
        <taxon>Eubacteriales</taxon>
        <taxon>Clostridiaceae</taxon>
        <taxon>Caloramator</taxon>
    </lineage>
</organism>
<dbReference type="GO" id="GO:1904680">
    <property type="term" value="F:peptide transmembrane transporter activity"/>
    <property type="evidence" value="ECO:0007669"/>
    <property type="project" value="TreeGrafter"/>
</dbReference>
<evidence type="ECO:0000256" key="3">
    <source>
        <dbReference type="ARBA" id="ARBA00022729"/>
    </source>
</evidence>
<dbReference type="Gene3D" id="3.90.76.10">
    <property type="entry name" value="Dipeptide-binding Protein, Domain 1"/>
    <property type="match status" value="1"/>
</dbReference>
<dbReference type="PANTHER" id="PTHR30290:SF9">
    <property type="entry name" value="OLIGOPEPTIDE-BINDING PROTEIN APPA"/>
    <property type="match status" value="1"/>
</dbReference>
<evidence type="ECO:0000256" key="2">
    <source>
        <dbReference type="ARBA" id="ARBA00022448"/>
    </source>
</evidence>
<reference evidence="6" key="1">
    <citation type="submission" date="2017-02" db="EMBL/GenBank/DDBJ databases">
        <authorList>
            <person name="Varghese N."/>
            <person name="Submissions S."/>
        </authorList>
    </citation>
    <scope>NUCLEOTIDE SEQUENCE [LARGE SCALE GENOMIC DNA]</scope>
    <source>
        <strain evidence="6">USBA 833</strain>
    </source>
</reference>
<dbReference type="GO" id="GO:0043190">
    <property type="term" value="C:ATP-binding cassette (ABC) transporter complex"/>
    <property type="evidence" value="ECO:0007669"/>
    <property type="project" value="InterPro"/>
</dbReference>
<feature type="domain" description="Solute-binding protein family 5" evidence="4">
    <location>
        <begin position="89"/>
        <end position="457"/>
    </location>
</feature>
<keyword evidence="2" id="KW-0813">Transport</keyword>
<dbReference type="EMBL" id="FUYH01000019">
    <property type="protein sequence ID" value="SKA95816.1"/>
    <property type="molecule type" value="Genomic_DNA"/>
</dbReference>
<dbReference type="PANTHER" id="PTHR30290">
    <property type="entry name" value="PERIPLASMIC BINDING COMPONENT OF ABC TRANSPORTER"/>
    <property type="match status" value="1"/>
</dbReference>
<proteinExistence type="inferred from homology"/>
<dbReference type="CDD" id="cd08493">
    <property type="entry name" value="PBP2_DppA_like"/>
    <property type="match status" value="1"/>
</dbReference>
<dbReference type="AlphaFoldDB" id="A0A1T4Y221"/>
<dbReference type="Gene3D" id="3.40.190.10">
    <property type="entry name" value="Periplasmic binding protein-like II"/>
    <property type="match status" value="1"/>
</dbReference>
<sequence length="543" mass="62289">MKEWIRKIAISLMILLTLMITIEYESSRNDMKEKLPENYNNVYKTKKLIIGRANDSLGLDPANVTDIDSLRVTSNIFETLVKYEKEGKEIIPGLAASYKYSEDGLVFTFRLRQGVKFHDGTAFDADAVVFNFRRWMDKDNIYHNGEFEYYNYVFNGFPGIIKEVTAVNNYTVEIKLNKPYAPFLSSLAMPVFGIASPDSIKEYKNDVYKHPVGTGPFMLKSWKPNESITLIKNNEYYGIKAKVDEIEFKVIPSDKDRIEQLKQGNIHIADDINPDDAAAIKNETDYRLILRPCLNVSYIALNNEKLPFSKKDVRTAISYAIDKDDLIKQVYSDFAKPAKTFIPPLFIGYDDGIDKREYDIKKAKELLKKAGYSKGFKTTLWVMNSSRSYMPKPLETAMYIKNSLSKVNINVTVKTLNWSEYLNRIKNGEHEMALIGWSGDNMDPDNFLYTLLSSQNAKHGVASNYSFYKNNDVDMLLTQARQTNDTEFRKLLYKKVLAIINDDMPSIPLTHNMPVIVANPCVKGYVPSMTMNESLENVDIEFR</sequence>
<dbReference type="SUPFAM" id="SSF53850">
    <property type="entry name" value="Periplasmic binding protein-like II"/>
    <property type="match status" value="1"/>
</dbReference>
<dbReference type="GO" id="GO:0042597">
    <property type="term" value="C:periplasmic space"/>
    <property type="evidence" value="ECO:0007669"/>
    <property type="project" value="UniProtKB-ARBA"/>
</dbReference>
<dbReference type="InterPro" id="IPR039424">
    <property type="entry name" value="SBP_5"/>
</dbReference>